<accession>A0A4Y2N554</accession>
<dbReference type="PROSITE" id="PS51406">
    <property type="entry name" value="FIBRINOGEN_C_2"/>
    <property type="match status" value="1"/>
</dbReference>
<evidence type="ECO:0000313" key="3">
    <source>
        <dbReference type="EMBL" id="GBN34525.1"/>
    </source>
</evidence>
<protein>
    <submittedName>
        <fullName evidence="3">Techylectin-5B</fullName>
    </submittedName>
</protein>
<dbReference type="AlphaFoldDB" id="A0A4Y2N554"/>
<dbReference type="InterPro" id="IPR036056">
    <property type="entry name" value="Fibrinogen-like_C"/>
</dbReference>
<dbReference type="InterPro" id="IPR014716">
    <property type="entry name" value="Fibrinogen_a/b/g_C_1"/>
</dbReference>
<gene>
    <name evidence="3" type="primary">TL5B_5</name>
    <name evidence="3" type="ORF">AVEN_223261_1</name>
</gene>
<reference evidence="3 4" key="1">
    <citation type="journal article" date="2019" name="Sci. Rep.">
        <title>Orb-weaving spider Araneus ventricosus genome elucidates the spidroin gene catalogue.</title>
        <authorList>
            <person name="Kono N."/>
            <person name="Nakamura H."/>
            <person name="Ohtoshi R."/>
            <person name="Moran D.A.P."/>
            <person name="Shinohara A."/>
            <person name="Yoshida Y."/>
            <person name="Fujiwara M."/>
            <person name="Mori M."/>
            <person name="Tomita M."/>
            <person name="Arakawa K."/>
        </authorList>
    </citation>
    <scope>NUCLEOTIDE SEQUENCE [LARGE SCALE GENOMIC DNA]</scope>
</reference>
<name>A0A4Y2N554_ARAVE</name>
<sequence length="108" mass="12515">MSLLSSVFFHKYFSFLSGDSINYKHDNQKFSTKDRDNDRHKNSCANVYKGGWWYNACHDSNLNGVYHGGPHESLADGVNWKSFRGHKESLDTTEMKIRPKSIRKKINS</sequence>
<dbReference type="InterPro" id="IPR002181">
    <property type="entry name" value="Fibrinogen_a/b/g_C_dom"/>
</dbReference>
<organism evidence="3 4">
    <name type="scientific">Araneus ventricosus</name>
    <name type="common">Orbweaver spider</name>
    <name type="synonym">Epeira ventricosa</name>
    <dbReference type="NCBI Taxonomy" id="182803"/>
    <lineage>
        <taxon>Eukaryota</taxon>
        <taxon>Metazoa</taxon>
        <taxon>Ecdysozoa</taxon>
        <taxon>Arthropoda</taxon>
        <taxon>Chelicerata</taxon>
        <taxon>Arachnida</taxon>
        <taxon>Araneae</taxon>
        <taxon>Araneomorphae</taxon>
        <taxon>Entelegynae</taxon>
        <taxon>Araneoidea</taxon>
        <taxon>Araneidae</taxon>
        <taxon>Araneus</taxon>
    </lineage>
</organism>
<dbReference type="InterPro" id="IPR020837">
    <property type="entry name" value="Fibrinogen_CS"/>
</dbReference>
<dbReference type="OrthoDB" id="6145874at2759"/>
<evidence type="ECO:0000259" key="2">
    <source>
        <dbReference type="PROSITE" id="PS51406"/>
    </source>
</evidence>
<dbReference type="Gene3D" id="3.90.215.10">
    <property type="entry name" value="Gamma Fibrinogen, chain A, domain 1"/>
    <property type="match status" value="1"/>
</dbReference>
<dbReference type="PANTHER" id="PTHR19143">
    <property type="entry name" value="FIBRINOGEN/TENASCIN/ANGIOPOEITIN"/>
    <property type="match status" value="1"/>
</dbReference>
<keyword evidence="4" id="KW-1185">Reference proteome</keyword>
<dbReference type="Proteomes" id="UP000499080">
    <property type="component" value="Unassembled WGS sequence"/>
</dbReference>
<dbReference type="EMBL" id="BGPR01207835">
    <property type="protein sequence ID" value="GBN34525.1"/>
    <property type="molecule type" value="Genomic_DNA"/>
</dbReference>
<dbReference type="InterPro" id="IPR050373">
    <property type="entry name" value="Fibrinogen_C-term_domain"/>
</dbReference>
<proteinExistence type="predicted"/>
<dbReference type="SMART" id="SM00186">
    <property type="entry name" value="FBG"/>
    <property type="match status" value="1"/>
</dbReference>
<keyword evidence="1" id="KW-1015">Disulfide bond</keyword>
<dbReference type="GO" id="GO:0005615">
    <property type="term" value="C:extracellular space"/>
    <property type="evidence" value="ECO:0007669"/>
    <property type="project" value="TreeGrafter"/>
</dbReference>
<evidence type="ECO:0000256" key="1">
    <source>
        <dbReference type="ARBA" id="ARBA00023157"/>
    </source>
</evidence>
<feature type="domain" description="Fibrinogen C-terminal" evidence="2">
    <location>
        <begin position="1"/>
        <end position="101"/>
    </location>
</feature>
<dbReference type="PROSITE" id="PS00514">
    <property type="entry name" value="FIBRINOGEN_C_1"/>
    <property type="match status" value="1"/>
</dbReference>
<dbReference type="SUPFAM" id="SSF56496">
    <property type="entry name" value="Fibrinogen C-terminal domain-like"/>
    <property type="match status" value="1"/>
</dbReference>
<evidence type="ECO:0000313" key="4">
    <source>
        <dbReference type="Proteomes" id="UP000499080"/>
    </source>
</evidence>
<dbReference type="Pfam" id="PF00147">
    <property type="entry name" value="Fibrinogen_C"/>
    <property type="match status" value="1"/>
</dbReference>
<comment type="caution">
    <text evidence="3">The sequence shown here is derived from an EMBL/GenBank/DDBJ whole genome shotgun (WGS) entry which is preliminary data.</text>
</comment>